<dbReference type="EMBL" id="JXXN02001947">
    <property type="protein sequence ID" value="THD23786.1"/>
    <property type="molecule type" value="Genomic_DNA"/>
</dbReference>
<dbReference type="GO" id="GO:0019888">
    <property type="term" value="F:protein phosphatase regulator activity"/>
    <property type="evidence" value="ECO:0007669"/>
    <property type="project" value="InterPro"/>
</dbReference>
<feature type="compositionally biased region" description="Polar residues" evidence="2">
    <location>
        <begin position="726"/>
        <end position="744"/>
    </location>
</feature>
<gene>
    <name evidence="3" type="ORF">D915_005486</name>
</gene>
<sequence length="756" mass="85224">MKRYDRNVTKSYTDSKQIENFRQVPAIPLSSSTMRSESKASSAPSKPLTSSGKPLDSLGKKTRSEEMKMKDIDRIASNSQRKRQISSRFIGNEGDDLKALPLLVETPGNERETLFLEKVRMCCTLFDFNEVTRQVKSKEIKRVTLVELAEYITMNQNCLTEPIYHGLVRLLQTNAFRVLDVPDQINSEAALDEDDEDICLEPSWPHLQLVYETFLRFVSSPDFQPILGKKYINQEFLTQFVQLFHSEDPREREYVKTILHRIFGKLINLRSFIRRLIDYVFLKFVYEEDKHRGIGELLDIMDSIIHGFQVPLKDEHKAFLRRVLLPLHKARSYGAFNQQLTNCVTEFIRKDSSLLTSVLMEGVLRFWPKTNSNKEVLFLNELKACLECASSSEFQSVARPVFTQISRCIQSLHFQVSERALFLWNDEYILSLMAENIDLICPIVFPALNEAKTHWNKIIQGLVFSAVNWMMEIDQKLVEKCSRNLEADGRKAVEDARRRKDNWAKLEAAVKQGRTGSMQTIIKTFPTEARIQSNLTRPVRTQPNPVGPHTNTESISHTRNVSTADEVPVAATSSLMKEPIRSWKSIEQTSPVVVVTQVMGTVNSTSDSGVTKDTIASVMINESMNLSPNTDSVSIVKTFYSNPFRTVPVISSSSVVVPETNSALLSSSAAAPKSMVTSPKSSTDATLITAAPGLNSTAVSQIRKASLDKGKKPKVKSKEPNVKSNTTVRKSTHQSPEPNPSSVHQPVKRRSSRGGT</sequence>
<dbReference type="GO" id="GO:0007165">
    <property type="term" value="P:signal transduction"/>
    <property type="evidence" value="ECO:0007669"/>
    <property type="project" value="InterPro"/>
</dbReference>
<dbReference type="FunFam" id="1.25.10.10:FF:000331">
    <property type="entry name" value="Phosphoprotein phosphatase, putative"/>
    <property type="match status" value="1"/>
</dbReference>
<dbReference type="AlphaFoldDB" id="A0A4E0R9J7"/>
<name>A0A4E0R9J7_FASHE</name>
<keyword evidence="4" id="KW-1185">Reference proteome</keyword>
<feature type="compositionally biased region" description="Low complexity" evidence="2">
    <location>
        <begin position="39"/>
        <end position="51"/>
    </location>
</feature>
<feature type="region of interest" description="Disordered" evidence="2">
    <location>
        <begin position="538"/>
        <end position="562"/>
    </location>
</feature>
<dbReference type="PANTHER" id="PTHR10257">
    <property type="entry name" value="SERINE/THREONINE PROTEIN PHOSPHATASE 2A PP2A REGULATORY SUBUNIT B"/>
    <property type="match status" value="1"/>
</dbReference>
<dbReference type="GO" id="GO:0000159">
    <property type="term" value="C:protein phosphatase type 2A complex"/>
    <property type="evidence" value="ECO:0007669"/>
    <property type="project" value="InterPro"/>
</dbReference>
<dbReference type="Gene3D" id="1.25.10.10">
    <property type="entry name" value="Leucine-rich Repeat Variant"/>
    <property type="match status" value="1"/>
</dbReference>
<protein>
    <submittedName>
        <fullName evidence="3">Serine/threonine-protein phosphatase 2A 56 kDa regulatory subunit beta isoform</fullName>
    </submittedName>
</protein>
<reference evidence="3" key="1">
    <citation type="submission" date="2019-03" db="EMBL/GenBank/DDBJ databases">
        <title>Improved annotation for the trematode Fasciola hepatica.</title>
        <authorList>
            <person name="Choi Y.-J."/>
            <person name="Martin J."/>
            <person name="Mitreva M."/>
        </authorList>
    </citation>
    <scope>NUCLEOTIDE SEQUENCE [LARGE SCALE GENOMIC DNA]</scope>
</reference>
<dbReference type="Pfam" id="PF01603">
    <property type="entry name" value="B56"/>
    <property type="match status" value="1"/>
</dbReference>
<evidence type="ECO:0000313" key="4">
    <source>
        <dbReference type="Proteomes" id="UP000230066"/>
    </source>
</evidence>
<feature type="compositionally biased region" description="Basic residues" evidence="2">
    <location>
        <begin position="746"/>
        <end position="756"/>
    </location>
</feature>
<organism evidence="3 4">
    <name type="scientific">Fasciola hepatica</name>
    <name type="common">Liver fluke</name>
    <dbReference type="NCBI Taxonomy" id="6192"/>
    <lineage>
        <taxon>Eukaryota</taxon>
        <taxon>Metazoa</taxon>
        <taxon>Spiralia</taxon>
        <taxon>Lophotrochozoa</taxon>
        <taxon>Platyhelminthes</taxon>
        <taxon>Trematoda</taxon>
        <taxon>Digenea</taxon>
        <taxon>Plagiorchiida</taxon>
        <taxon>Echinostomata</taxon>
        <taxon>Echinostomatoidea</taxon>
        <taxon>Fasciolidae</taxon>
        <taxon>Fasciola</taxon>
    </lineage>
</organism>
<dbReference type="SUPFAM" id="SSF48371">
    <property type="entry name" value="ARM repeat"/>
    <property type="match status" value="1"/>
</dbReference>
<dbReference type="PANTHER" id="PTHR10257:SF3">
    <property type="entry name" value="SERINE_THREONINE-PROTEIN PHOSPHATASE 2A 56 KDA REGULATORY SUBUNIT GAMMA ISOFORM"/>
    <property type="match status" value="1"/>
</dbReference>
<dbReference type="InterPro" id="IPR011989">
    <property type="entry name" value="ARM-like"/>
</dbReference>
<feature type="region of interest" description="Disordered" evidence="2">
    <location>
        <begin position="705"/>
        <end position="756"/>
    </location>
</feature>
<evidence type="ECO:0000256" key="2">
    <source>
        <dbReference type="SAM" id="MobiDB-lite"/>
    </source>
</evidence>
<evidence type="ECO:0000256" key="1">
    <source>
        <dbReference type="ARBA" id="ARBA00009745"/>
    </source>
</evidence>
<evidence type="ECO:0000313" key="3">
    <source>
        <dbReference type="EMBL" id="THD23786.1"/>
    </source>
</evidence>
<comment type="caution">
    <text evidence="3">The sequence shown here is derived from an EMBL/GenBank/DDBJ whole genome shotgun (WGS) entry which is preliminary data.</text>
</comment>
<feature type="compositionally biased region" description="Polar residues" evidence="2">
    <location>
        <begin position="9"/>
        <end position="20"/>
    </location>
</feature>
<dbReference type="InterPro" id="IPR002554">
    <property type="entry name" value="PP2A_B56"/>
</dbReference>
<dbReference type="InterPro" id="IPR016024">
    <property type="entry name" value="ARM-type_fold"/>
</dbReference>
<feature type="compositionally biased region" description="Basic and acidic residues" evidence="2">
    <location>
        <begin position="58"/>
        <end position="71"/>
    </location>
</feature>
<feature type="region of interest" description="Disordered" evidence="2">
    <location>
        <begin position="1"/>
        <end position="71"/>
    </location>
</feature>
<feature type="compositionally biased region" description="Basic and acidic residues" evidence="2">
    <location>
        <begin position="705"/>
        <end position="721"/>
    </location>
</feature>
<dbReference type="Proteomes" id="UP000230066">
    <property type="component" value="Unassembled WGS sequence"/>
</dbReference>
<proteinExistence type="inferred from homology"/>
<accession>A0A4E0R9J7</accession>
<comment type="similarity">
    <text evidence="1">Belongs to the phosphatase 2A regulatory subunit B56 family.</text>
</comment>